<keyword evidence="1" id="KW-1133">Transmembrane helix</keyword>
<keyword evidence="3" id="KW-1185">Reference proteome</keyword>
<evidence type="ECO:0000256" key="1">
    <source>
        <dbReference type="SAM" id="Phobius"/>
    </source>
</evidence>
<proteinExistence type="predicted"/>
<accession>A0A6G0TMY2</accession>
<organism evidence="2 3">
    <name type="scientific">Aphis glycines</name>
    <name type="common">Soybean aphid</name>
    <dbReference type="NCBI Taxonomy" id="307491"/>
    <lineage>
        <taxon>Eukaryota</taxon>
        <taxon>Metazoa</taxon>
        <taxon>Ecdysozoa</taxon>
        <taxon>Arthropoda</taxon>
        <taxon>Hexapoda</taxon>
        <taxon>Insecta</taxon>
        <taxon>Pterygota</taxon>
        <taxon>Neoptera</taxon>
        <taxon>Paraneoptera</taxon>
        <taxon>Hemiptera</taxon>
        <taxon>Sternorrhyncha</taxon>
        <taxon>Aphidomorpha</taxon>
        <taxon>Aphidoidea</taxon>
        <taxon>Aphididae</taxon>
        <taxon>Aphidini</taxon>
        <taxon>Aphis</taxon>
        <taxon>Aphis</taxon>
    </lineage>
</organism>
<sequence length="170" mass="19678">MLCSLPNNIIIVLQSEGADFLKDFPKNEQLEMQNCFRYSHGKQICLQSLEFEFFLITEICLKYWFQNVCILWTMECVYHDSELYKLNKFLRDNLSKMNNCTTDSRVILNSSSTPVVIIITIQITIYSVSLILTLPPPRKISAGAYVFLISCIVCLHIEYANLEWCPNSKS</sequence>
<comment type="caution">
    <text evidence="2">The sequence shown here is derived from an EMBL/GenBank/DDBJ whole genome shotgun (WGS) entry which is preliminary data.</text>
</comment>
<dbReference type="Proteomes" id="UP000475862">
    <property type="component" value="Unassembled WGS sequence"/>
</dbReference>
<dbReference type="AlphaFoldDB" id="A0A6G0TMY2"/>
<dbReference type="EMBL" id="VYZN01000025">
    <property type="protein sequence ID" value="KAE9535667.1"/>
    <property type="molecule type" value="Genomic_DNA"/>
</dbReference>
<keyword evidence="1" id="KW-0472">Membrane</keyword>
<evidence type="ECO:0000313" key="3">
    <source>
        <dbReference type="Proteomes" id="UP000475862"/>
    </source>
</evidence>
<keyword evidence="1" id="KW-0812">Transmembrane</keyword>
<feature type="transmembrane region" description="Helical" evidence="1">
    <location>
        <begin position="140"/>
        <end position="160"/>
    </location>
</feature>
<reference evidence="2 3" key="1">
    <citation type="submission" date="2019-08" db="EMBL/GenBank/DDBJ databases">
        <title>The genome of the soybean aphid Biotype 1, its phylome, world population structure and adaptation to the North American continent.</title>
        <authorList>
            <person name="Giordano R."/>
            <person name="Donthu R.K."/>
            <person name="Hernandez A.G."/>
            <person name="Wright C.L."/>
            <person name="Zimin A.V."/>
        </authorList>
    </citation>
    <scope>NUCLEOTIDE SEQUENCE [LARGE SCALE GENOMIC DNA]</scope>
    <source>
        <tissue evidence="2">Whole aphids</tissue>
    </source>
</reference>
<evidence type="ECO:0000313" key="2">
    <source>
        <dbReference type="EMBL" id="KAE9535667.1"/>
    </source>
</evidence>
<name>A0A6G0TMY2_APHGL</name>
<gene>
    <name evidence="2" type="ORF">AGLY_007568</name>
</gene>
<protein>
    <submittedName>
        <fullName evidence="2">Uncharacterized protein</fullName>
    </submittedName>
</protein>